<dbReference type="EMBL" id="JAQOSP010000081">
    <property type="protein sequence ID" value="MDJ1170141.1"/>
    <property type="molecule type" value="Genomic_DNA"/>
</dbReference>
<sequence>MLRKSLGVVAGAAWLTVLGAVVSQPSYAQSVQFQCVIDRGLPTTIATNTQTGNSIAVIRWLSEYLTASGYDSMRHCQEVSRRFQSARDSGRLDYLTTGIVNGLPVVCATTAGGRCDSSNVLFTLKPGQNAADRLQRLFDVRDLGSGPLYESGGRPYIDVSKLLAPLDDPTNSEMVTPNVEGEAQPITQPASEPVSSPQPARQAPSVPIEP</sequence>
<proteinExistence type="predicted"/>
<keyword evidence="4" id="KW-1185">Reference proteome</keyword>
<comment type="caution">
    <text evidence="3">The sequence shown here is derived from an EMBL/GenBank/DDBJ whole genome shotgun (WGS) entry which is preliminary data.</text>
</comment>
<evidence type="ECO:0000256" key="1">
    <source>
        <dbReference type="SAM" id="MobiDB-lite"/>
    </source>
</evidence>
<dbReference type="Pfam" id="PF14218">
    <property type="entry name" value="COP23"/>
    <property type="match status" value="1"/>
</dbReference>
<reference evidence="3 4" key="1">
    <citation type="submission" date="2023-01" db="EMBL/GenBank/DDBJ databases">
        <title>Novel diversity within Roseofilum (Cyanobacteria; Desertifilaceae) from marine benthic mats with descriptions of four novel species.</title>
        <authorList>
            <person name="Wang Y."/>
            <person name="Berthold D.E."/>
            <person name="Hu J."/>
            <person name="Lefler F.W."/>
            <person name="Laughinghouse H.D. IV."/>
        </authorList>
    </citation>
    <scope>NUCLEOTIDE SEQUENCE [LARGE SCALE GENOMIC DNA]</scope>
    <source>
        <strain evidence="3 4">BLCC-M154</strain>
    </source>
</reference>
<feature type="compositionally biased region" description="Polar residues" evidence="1">
    <location>
        <begin position="185"/>
        <end position="199"/>
    </location>
</feature>
<gene>
    <name evidence="3" type="ORF">PMG71_11940</name>
</gene>
<dbReference type="InterPro" id="IPR025478">
    <property type="entry name" value="COP23"/>
</dbReference>
<name>A0ABT7ATB2_9CYAN</name>
<evidence type="ECO:0000313" key="4">
    <source>
        <dbReference type="Proteomes" id="UP001235303"/>
    </source>
</evidence>
<accession>A0ABT7ATB2</accession>
<protein>
    <submittedName>
        <fullName evidence="3">COP23 domain-containing protein</fullName>
    </submittedName>
</protein>
<organism evidence="3 4">
    <name type="scientific">Roseofilum acuticapitatum BLCC-M154</name>
    <dbReference type="NCBI Taxonomy" id="3022444"/>
    <lineage>
        <taxon>Bacteria</taxon>
        <taxon>Bacillati</taxon>
        <taxon>Cyanobacteriota</taxon>
        <taxon>Cyanophyceae</taxon>
        <taxon>Desertifilales</taxon>
        <taxon>Desertifilaceae</taxon>
        <taxon>Roseofilum</taxon>
        <taxon>Roseofilum acuticapitatum</taxon>
    </lineage>
</organism>
<keyword evidence="2" id="KW-0732">Signal</keyword>
<evidence type="ECO:0000313" key="3">
    <source>
        <dbReference type="EMBL" id="MDJ1170141.1"/>
    </source>
</evidence>
<feature type="region of interest" description="Disordered" evidence="1">
    <location>
        <begin position="168"/>
        <end position="210"/>
    </location>
</feature>
<feature type="chain" id="PRO_5045725746" evidence="2">
    <location>
        <begin position="29"/>
        <end position="210"/>
    </location>
</feature>
<dbReference type="Proteomes" id="UP001235303">
    <property type="component" value="Unassembled WGS sequence"/>
</dbReference>
<feature type="signal peptide" evidence="2">
    <location>
        <begin position="1"/>
        <end position="28"/>
    </location>
</feature>
<dbReference type="RefSeq" id="WP_283753897.1">
    <property type="nucleotide sequence ID" value="NZ_JAQOSP010000081.1"/>
</dbReference>
<evidence type="ECO:0000256" key="2">
    <source>
        <dbReference type="SAM" id="SignalP"/>
    </source>
</evidence>